<reference evidence="1" key="1">
    <citation type="submission" date="2017-12" db="EMBL/GenBank/DDBJ databases">
        <title>Gene loss provides genomic basis for host adaptation in cereal stripe rust fungi.</title>
        <authorList>
            <person name="Xia C."/>
        </authorList>
    </citation>
    <scope>NUCLEOTIDE SEQUENCE [LARGE SCALE GENOMIC DNA]</scope>
    <source>
        <strain evidence="1">93-210</strain>
    </source>
</reference>
<sequence>MGDLIHPMALVVLHNWLEGVLQHHWRKRWGFQKAQPLLRGTKRKFEELDEGDWEDTDSGDDLDEDRWHAEFDLQHGTQATLFSEAEKKWIQKALEEVVVPSGTSSVPKDLGDVRHGKLKDDEWRSLFMYIIPLVVMDLLVLDVDNLKRLFNSKTVMPNHLYALHIPDQLSFWGPLGGIAEWGGERLIGILQRSKTNNRQGDNFRSMDATILREGCELQRLLVQDSILEEEEYNKAPQPKYIVLDCDTYKGLLEAYRQRDDESIRYESIPHPLYSKILDGSAQALSHCAGFNNLRISVMQPNNVVMFVDEGVKLLVVGKLSPPVIRSIKSERIQATCAYCTLPQDTFGLTSKSIILQVVDRH</sequence>
<proteinExistence type="predicted"/>
<dbReference type="EMBL" id="PKSL01000139">
    <property type="protein sequence ID" value="POW02604.1"/>
    <property type="molecule type" value="Genomic_DNA"/>
</dbReference>
<comment type="caution">
    <text evidence="1">The sequence shown here is derived from an EMBL/GenBank/DDBJ whole genome shotgun (WGS) entry which is preliminary data.</text>
</comment>
<accession>A0A2S4UZD0</accession>
<dbReference type="VEuPathDB" id="FungiDB:PSTT_11638"/>
<gene>
    <name evidence="1" type="ORF">PSTT_11638</name>
</gene>
<dbReference type="AlphaFoldDB" id="A0A2S4UZD0"/>
<dbReference type="VEuPathDB" id="FungiDB:PSHT_04651"/>
<dbReference type="Proteomes" id="UP000239156">
    <property type="component" value="Unassembled WGS sequence"/>
</dbReference>
<organism evidence="1 2">
    <name type="scientific">Puccinia striiformis</name>
    <dbReference type="NCBI Taxonomy" id="27350"/>
    <lineage>
        <taxon>Eukaryota</taxon>
        <taxon>Fungi</taxon>
        <taxon>Dikarya</taxon>
        <taxon>Basidiomycota</taxon>
        <taxon>Pucciniomycotina</taxon>
        <taxon>Pucciniomycetes</taxon>
        <taxon>Pucciniales</taxon>
        <taxon>Pucciniaceae</taxon>
        <taxon>Puccinia</taxon>
    </lineage>
</organism>
<name>A0A2S4UZD0_9BASI</name>
<protein>
    <submittedName>
        <fullName evidence="1">Uncharacterized protein</fullName>
    </submittedName>
</protein>
<evidence type="ECO:0000313" key="1">
    <source>
        <dbReference type="EMBL" id="POW02604.1"/>
    </source>
</evidence>
<evidence type="ECO:0000313" key="2">
    <source>
        <dbReference type="Proteomes" id="UP000239156"/>
    </source>
</evidence>
<keyword evidence="2" id="KW-1185">Reference proteome</keyword>